<dbReference type="STRING" id="1685382.AVJ23_04385"/>
<dbReference type="RefSeq" id="WP_058860942.1">
    <property type="nucleotide sequence ID" value="NZ_LPXO01000002.1"/>
</dbReference>
<dbReference type="PANTHER" id="PTHR48125">
    <property type="entry name" value="LP07818P1"/>
    <property type="match status" value="1"/>
</dbReference>
<dbReference type="EMBL" id="LPXO01000002">
    <property type="protein sequence ID" value="KUF11825.1"/>
    <property type="molecule type" value="Genomic_DNA"/>
</dbReference>
<sequence length="766" mass="81469">MSRNLPFATALALIWALPGTAQSIDMLAAEAEAWLAPGPAPVLESLLGPVSEEALPDRPIPEAALQAETTDDAGDAGWPEFGITAEDVARAQPVDPTTVDQDAAPQQAGIAPVEPPAGWTRHALHGVEFALPPGWRVMEQDEDQLGIALLDPASRAPKGSLILVAVTGSMKTDRFLQEFATAEIGTVQEGMTLRDKGAVEIAGAAFSWASIDGENEGMAMVMRLYISERRFGPDDVPLTLAFGAVGGGDVPSDEVRAQVLASLRLPAPRTEEPAAPEPAARPVTKTRSAFDGMVTVPALPGWSWVEAGTRAVLAAADGSGKVSFLRGAAALAALDRRQPDAEGIPSWQGGAPARDYPVAGGELTLWDSCPGPGAPLVMLFEGPEGFRDDPAYRTVLMGLRIALPPDAAPCGKLSDASSAPRETAPAAGQAPSAPNETATQAAPDQTAPQTATQAAPEATTGVDTLAPPSFGTDRFDPQPGGYTLYRNARYGFSLSYPGSYFAADPPPASGDGRSFLSVDGQARFAVFAGYEVQAPGLDTLLARDRGYFSKLHSERVESGAYTLRGLMGGEMVLRRVLRDSDGMVRVLEIGYPPSRAAEFEAVVTHMAASFGPPPQVQTAPVPVPQPTTRSAVPQPPPQSTPSEPALGQLYTPQRGTPERAALMDAARKPMLMAIGQRVIFVVDRLNSDGHWAFLQATPRNPDGTPIDWRKTNYARDWDRDMMSDIVMVLMRHDGRQWQAVEWVVGPTDVAWISWAERHGLPERLFR</sequence>
<organism evidence="3 4">
    <name type="scientific">Pseudoponticoccus marisrubri</name>
    <dbReference type="NCBI Taxonomy" id="1685382"/>
    <lineage>
        <taxon>Bacteria</taxon>
        <taxon>Pseudomonadati</taxon>
        <taxon>Pseudomonadota</taxon>
        <taxon>Alphaproteobacteria</taxon>
        <taxon>Rhodobacterales</taxon>
        <taxon>Roseobacteraceae</taxon>
        <taxon>Pseudoponticoccus</taxon>
    </lineage>
</organism>
<feature type="region of interest" description="Disordered" evidence="1">
    <location>
        <begin position="409"/>
        <end position="478"/>
    </location>
</feature>
<name>A0A0W7WMS2_9RHOB</name>
<evidence type="ECO:0000313" key="3">
    <source>
        <dbReference type="EMBL" id="KUF11825.1"/>
    </source>
</evidence>
<feature type="region of interest" description="Disordered" evidence="1">
    <location>
        <begin position="613"/>
        <end position="653"/>
    </location>
</feature>
<accession>A0A0W7WMS2</accession>
<feature type="signal peptide" evidence="2">
    <location>
        <begin position="1"/>
        <end position="23"/>
    </location>
</feature>
<dbReference type="PANTHER" id="PTHR48125:SF10">
    <property type="entry name" value="OS12G0136300 PROTEIN"/>
    <property type="match status" value="1"/>
</dbReference>
<evidence type="ECO:0000256" key="1">
    <source>
        <dbReference type="SAM" id="MobiDB-lite"/>
    </source>
</evidence>
<dbReference type="AlphaFoldDB" id="A0A0W7WMS2"/>
<feature type="region of interest" description="Disordered" evidence="1">
    <location>
        <begin position="93"/>
        <end position="117"/>
    </location>
</feature>
<dbReference type="OrthoDB" id="5540942at2"/>
<dbReference type="Proteomes" id="UP000054396">
    <property type="component" value="Unassembled WGS sequence"/>
</dbReference>
<reference evidence="3 4" key="1">
    <citation type="submission" date="2015-12" db="EMBL/GenBank/DDBJ databases">
        <authorList>
            <person name="Shamseldin A."/>
            <person name="Moawad H."/>
            <person name="Abd El-Rahim W.M."/>
            <person name="Sadowsky M.J."/>
        </authorList>
    </citation>
    <scope>NUCLEOTIDE SEQUENCE [LARGE SCALE GENOMIC DNA]</scope>
    <source>
        <strain evidence="3 4">SJ5A-1</strain>
    </source>
</reference>
<comment type="caution">
    <text evidence="3">The sequence shown here is derived from an EMBL/GenBank/DDBJ whole genome shotgun (WGS) entry which is preliminary data.</text>
</comment>
<evidence type="ECO:0000256" key="2">
    <source>
        <dbReference type="SAM" id="SignalP"/>
    </source>
</evidence>
<protein>
    <submittedName>
        <fullName evidence="3">Uncharacterized protein</fullName>
    </submittedName>
</protein>
<gene>
    <name evidence="3" type="ORF">AVJ23_04385</name>
</gene>
<keyword evidence="4" id="KW-1185">Reference proteome</keyword>
<feature type="compositionally biased region" description="Low complexity" evidence="1">
    <location>
        <begin position="437"/>
        <end position="460"/>
    </location>
</feature>
<evidence type="ECO:0000313" key="4">
    <source>
        <dbReference type="Proteomes" id="UP000054396"/>
    </source>
</evidence>
<feature type="chain" id="PRO_5006936488" evidence="2">
    <location>
        <begin position="24"/>
        <end position="766"/>
    </location>
</feature>
<feature type="compositionally biased region" description="Pro residues" evidence="1">
    <location>
        <begin position="613"/>
        <end position="625"/>
    </location>
</feature>
<keyword evidence="2" id="KW-0732">Signal</keyword>
<proteinExistence type="predicted"/>